<feature type="transmembrane region" description="Helical" evidence="7">
    <location>
        <begin position="20"/>
        <end position="38"/>
    </location>
</feature>
<gene>
    <name evidence="9" type="ORF">NE686_07995</name>
</gene>
<evidence type="ECO:0000256" key="3">
    <source>
        <dbReference type="ARBA" id="ARBA00022475"/>
    </source>
</evidence>
<organism evidence="9 10">
    <name type="scientific">Tissierella carlieri</name>
    <dbReference type="NCBI Taxonomy" id="689904"/>
    <lineage>
        <taxon>Bacteria</taxon>
        <taxon>Bacillati</taxon>
        <taxon>Bacillota</taxon>
        <taxon>Tissierellia</taxon>
        <taxon>Tissierellales</taxon>
        <taxon>Tissierellaceae</taxon>
        <taxon>Tissierella</taxon>
    </lineage>
</organism>
<dbReference type="Proteomes" id="UP001524478">
    <property type="component" value="Unassembled WGS sequence"/>
</dbReference>
<name>A0ABT1S975_9FIRM</name>
<comment type="similarity">
    <text evidence="7">Belongs to the binding-protein-dependent transport system permease family.</text>
</comment>
<evidence type="ECO:0000256" key="2">
    <source>
        <dbReference type="ARBA" id="ARBA00022448"/>
    </source>
</evidence>
<evidence type="ECO:0000313" key="9">
    <source>
        <dbReference type="EMBL" id="MCQ4923019.1"/>
    </source>
</evidence>
<evidence type="ECO:0000256" key="6">
    <source>
        <dbReference type="ARBA" id="ARBA00023136"/>
    </source>
</evidence>
<dbReference type="InterPro" id="IPR035906">
    <property type="entry name" value="MetI-like_sf"/>
</dbReference>
<dbReference type="CDD" id="cd06261">
    <property type="entry name" value="TM_PBP2"/>
    <property type="match status" value="1"/>
</dbReference>
<feature type="transmembrane region" description="Helical" evidence="7">
    <location>
        <begin position="432"/>
        <end position="458"/>
    </location>
</feature>
<accession>A0ABT1S975</accession>
<feature type="domain" description="ABC transmembrane type-1" evidence="8">
    <location>
        <begin position="253"/>
        <end position="455"/>
    </location>
</feature>
<keyword evidence="4 7" id="KW-0812">Transmembrane</keyword>
<dbReference type="PANTHER" id="PTHR30465:SF0">
    <property type="entry name" value="OLIGOPEPTIDE TRANSPORT SYSTEM PERMEASE PROTEIN APPB"/>
    <property type="match status" value="1"/>
</dbReference>
<dbReference type="RefSeq" id="WP_256311085.1">
    <property type="nucleotide sequence ID" value="NZ_JANGAC010000005.1"/>
</dbReference>
<feature type="transmembrane region" description="Helical" evidence="7">
    <location>
        <begin position="288"/>
        <end position="311"/>
    </location>
</feature>
<reference evidence="9 10" key="1">
    <citation type="submission" date="2022-06" db="EMBL/GenBank/DDBJ databases">
        <title>Isolation of gut microbiota from human fecal samples.</title>
        <authorList>
            <person name="Pamer E.G."/>
            <person name="Barat B."/>
            <person name="Waligurski E."/>
            <person name="Medina S."/>
            <person name="Paddock L."/>
            <person name="Mostad J."/>
        </authorList>
    </citation>
    <scope>NUCLEOTIDE SEQUENCE [LARGE SCALE GENOMIC DNA]</scope>
    <source>
        <strain evidence="9 10">DFI.7.95</strain>
    </source>
</reference>
<keyword evidence="6 7" id="KW-0472">Membrane</keyword>
<evidence type="ECO:0000256" key="4">
    <source>
        <dbReference type="ARBA" id="ARBA00022692"/>
    </source>
</evidence>
<protein>
    <submittedName>
        <fullName evidence="9">ABC transporter permease</fullName>
    </submittedName>
</protein>
<dbReference type="PROSITE" id="PS50928">
    <property type="entry name" value="ABC_TM1"/>
    <property type="match status" value="1"/>
</dbReference>
<dbReference type="Pfam" id="PF19300">
    <property type="entry name" value="BPD_transp_1_N"/>
    <property type="match status" value="1"/>
</dbReference>
<evidence type="ECO:0000256" key="7">
    <source>
        <dbReference type="RuleBase" id="RU363032"/>
    </source>
</evidence>
<dbReference type="Gene3D" id="1.10.3720.10">
    <property type="entry name" value="MetI-like"/>
    <property type="match status" value="1"/>
</dbReference>
<evidence type="ECO:0000259" key="8">
    <source>
        <dbReference type="PROSITE" id="PS50928"/>
    </source>
</evidence>
<comment type="subcellular location">
    <subcellularLocation>
        <location evidence="1 7">Cell membrane</location>
        <topology evidence="1 7">Multi-pass membrane protein</topology>
    </subcellularLocation>
</comment>
<keyword evidence="10" id="KW-1185">Reference proteome</keyword>
<comment type="caution">
    <text evidence="9">The sequence shown here is derived from an EMBL/GenBank/DDBJ whole genome shotgun (WGS) entry which is preliminary data.</text>
</comment>
<proteinExistence type="inferred from homology"/>
<dbReference type="Pfam" id="PF00528">
    <property type="entry name" value="BPD_transp_1"/>
    <property type="match status" value="1"/>
</dbReference>
<keyword evidence="2 7" id="KW-0813">Transport</keyword>
<feature type="transmembrane region" description="Helical" evidence="7">
    <location>
        <begin position="136"/>
        <end position="155"/>
    </location>
</feature>
<dbReference type="PANTHER" id="PTHR30465">
    <property type="entry name" value="INNER MEMBRANE ABC TRANSPORTER"/>
    <property type="match status" value="1"/>
</dbReference>
<keyword evidence="5 7" id="KW-1133">Transmembrane helix</keyword>
<dbReference type="InterPro" id="IPR000515">
    <property type="entry name" value="MetI-like"/>
</dbReference>
<evidence type="ECO:0000256" key="5">
    <source>
        <dbReference type="ARBA" id="ARBA00022989"/>
    </source>
</evidence>
<feature type="transmembrane region" description="Helical" evidence="7">
    <location>
        <begin position="167"/>
        <end position="187"/>
    </location>
</feature>
<dbReference type="SUPFAM" id="SSF161098">
    <property type="entry name" value="MetI-like"/>
    <property type="match status" value="1"/>
</dbReference>
<evidence type="ECO:0000313" key="10">
    <source>
        <dbReference type="Proteomes" id="UP001524478"/>
    </source>
</evidence>
<keyword evidence="3" id="KW-1003">Cell membrane</keyword>
<dbReference type="InterPro" id="IPR045621">
    <property type="entry name" value="BPD_transp_1_N"/>
</dbReference>
<feature type="transmembrane region" description="Helical" evidence="7">
    <location>
        <begin position="255"/>
        <end position="276"/>
    </location>
</feature>
<dbReference type="EMBL" id="JANGAC010000005">
    <property type="protein sequence ID" value="MCQ4923019.1"/>
    <property type="molecule type" value="Genomic_DNA"/>
</dbReference>
<feature type="transmembrane region" description="Helical" evidence="7">
    <location>
        <begin position="331"/>
        <end position="351"/>
    </location>
</feature>
<sequence>MIKTLGVSFEKMYKRPLYKIFLFVFGILSLPFVLFKYLSNRRENQYEKLKEDIANRLIKEGVKDRIIKDTEEQLKNKQNFFKKELSKENFKNRVNKNAEKKFNEILMDELVLEAKKRGIKNITLCNTFVELFNNKVFLAISIILSLPMYVLILIYSNPYTKYIFERLLMMIFVIFGVTWLVFTILYLSPMDPAINVLGQTATPDQVAEFNRINGLDKPYYIQLFNTFKSLITFNLGKSYVGNEDVLAAIMRKFPITLQLTFASLIIAVAIAIPAGIISAIKQYSSFDYIFMLVALLGLSIPTFWMGLILILNFSIKMHLLPATFILGDWKTLIMPSVVLGTSLAATVARMTRSSMLEVKNMDYIVTARAKGLSEGKVITKHILGNAMIPIVTVIGLQFGGMLGGSAVTEKVFNINGIGSFIVDKQFIPDIPIVLAGVVYVAVIISLANLVVDIMYSFLDPRIKSKMKSY</sequence>
<feature type="transmembrane region" description="Helical" evidence="7">
    <location>
        <begin position="382"/>
        <end position="402"/>
    </location>
</feature>
<evidence type="ECO:0000256" key="1">
    <source>
        <dbReference type="ARBA" id="ARBA00004651"/>
    </source>
</evidence>